<name>A0A0P9Z3F1_PSESX</name>
<organism evidence="1 2">
    <name type="scientific">Pseudomonas syringae pv. solidagae</name>
    <dbReference type="NCBI Taxonomy" id="264458"/>
    <lineage>
        <taxon>Bacteria</taxon>
        <taxon>Pseudomonadati</taxon>
        <taxon>Pseudomonadota</taxon>
        <taxon>Gammaproteobacteria</taxon>
        <taxon>Pseudomonadales</taxon>
        <taxon>Pseudomonadaceae</taxon>
        <taxon>Pseudomonas</taxon>
        <taxon>Pseudomonas syringae</taxon>
    </lineage>
</organism>
<reference evidence="1 2" key="1">
    <citation type="submission" date="2018-08" db="EMBL/GenBank/DDBJ databases">
        <title>Recombination of ecologically and evolutionarily significant loci maintains genetic cohesion in the Pseudomonas syringae species complex.</title>
        <authorList>
            <person name="Dillon M."/>
            <person name="Thakur S."/>
            <person name="Almeida R.N.D."/>
            <person name="Weir B.S."/>
            <person name="Guttman D.S."/>
        </authorList>
    </citation>
    <scope>NUCLEOTIDE SEQUENCE [LARGE SCALE GENOMIC DNA]</scope>
    <source>
        <strain evidence="1 2">ICMP 16926</strain>
    </source>
</reference>
<comment type="caution">
    <text evidence="1">The sequence shown here is derived from an EMBL/GenBank/DDBJ whole genome shotgun (WGS) entry which is preliminary data.</text>
</comment>
<sequence length="199" mass="22163">MTAKATLDWEAIERAYRAGLLSAREIGTVHGVSHTAINKRAKNFNWSRDLKAKVQARADALVSKAEVSRLVSKETVITEKIEVESAATALADIKLSQRRNIGRCLELANTLLEELSSSTDMRGDIADLIKQLKEQADDSADALELASRMSSFPRRMKSMKELSEIMKTLIALQRQAYGIDESSHEEPYEDRLARVMAGQ</sequence>
<proteinExistence type="predicted"/>
<protein>
    <submittedName>
        <fullName evidence="1">Uncharacterized protein</fullName>
    </submittedName>
</protein>
<accession>A0A0P9Z3F1</accession>
<gene>
    <name evidence="1" type="ORF">ALP48_03061</name>
</gene>
<dbReference type="RefSeq" id="WP_057458194.1">
    <property type="nucleotide sequence ID" value="NZ_LJRH01000337.1"/>
</dbReference>
<evidence type="ECO:0000313" key="2">
    <source>
        <dbReference type="Proteomes" id="UP000268096"/>
    </source>
</evidence>
<dbReference type="EMBL" id="RBTH01000061">
    <property type="protein sequence ID" value="RMT50016.1"/>
    <property type="molecule type" value="Genomic_DNA"/>
</dbReference>
<dbReference type="AlphaFoldDB" id="A0A0P9Z3F1"/>
<dbReference type="Proteomes" id="UP000268096">
    <property type="component" value="Unassembled WGS sequence"/>
</dbReference>
<evidence type="ECO:0000313" key="1">
    <source>
        <dbReference type="EMBL" id="RMT50016.1"/>
    </source>
</evidence>